<dbReference type="Proteomes" id="UP001172083">
    <property type="component" value="Unassembled WGS sequence"/>
</dbReference>
<dbReference type="InterPro" id="IPR001647">
    <property type="entry name" value="HTH_TetR"/>
</dbReference>
<keyword evidence="1 2" id="KW-0238">DNA-binding</keyword>
<dbReference type="Gene3D" id="1.10.10.60">
    <property type="entry name" value="Homeodomain-like"/>
    <property type="match status" value="1"/>
</dbReference>
<evidence type="ECO:0000256" key="1">
    <source>
        <dbReference type="ARBA" id="ARBA00023125"/>
    </source>
</evidence>
<organism evidence="4 5">
    <name type="scientific">Agaribacillus aureus</name>
    <dbReference type="NCBI Taxonomy" id="3051825"/>
    <lineage>
        <taxon>Bacteria</taxon>
        <taxon>Pseudomonadati</taxon>
        <taxon>Bacteroidota</taxon>
        <taxon>Cytophagia</taxon>
        <taxon>Cytophagales</taxon>
        <taxon>Splendidivirgaceae</taxon>
        <taxon>Agaribacillus</taxon>
    </lineage>
</organism>
<comment type="caution">
    <text evidence="4">The sequence shown here is derived from an EMBL/GenBank/DDBJ whole genome shotgun (WGS) entry which is preliminary data.</text>
</comment>
<feature type="domain" description="HTH tetR-type" evidence="3">
    <location>
        <begin position="21"/>
        <end position="81"/>
    </location>
</feature>
<sequence>MSISVQITIDENLFLKDPQESKLGKKAIKEGISLLDEIGLEAFTFKKLATRMGSTEATIYRYFENKHLFLVYLLSWYWEWMRFRIDFNSMNIVDPHEKIKIVIKTIVDTVRLSTPAEYIDRDALHRIVVVEGPKAYHIKQVDKENKQGYFKTLKALNKKIADILLVINPKFPYPKALASNLLEMGNDHFYYAQHLPGLTDINLKNGSMDELEQLMEFYVFRLLGKS</sequence>
<evidence type="ECO:0000259" key="3">
    <source>
        <dbReference type="PROSITE" id="PS50977"/>
    </source>
</evidence>
<evidence type="ECO:0000313" key="5">
    <source>
        <dbReference type="Proteomes" id="UP001172083"/>
    </source>
</evidence>
<evidence type="ECO:0000256" key="2">
    <source>
        <dbReference type="PROSITE-ProRule" id="PRU00335"/>
    </source>
</evidence>
<evidence type="ECO:0000313" key="4">
    <source>
        <dbReference type="EMBL" id="MDN5212319.1"/>
    </source>
</evidence>
<keyword evidence="5" id="KW-1185">Reference proteome</keyword>
<feature type="DNA-binding region" description="H-T-H motif" evidence="2">
    <location>
        <begin position="44"/>
        <end position="63"/>
    </location>
</feature>
<dbReference type="SUPFAM" id="SSF46689">
    <property type="entry name" value="Homeodomain-like"/>
    <property type="match status" value="1"/>
</dbReference>
<reference evidence="4" key="1">
    <citation type="submission" date="2023-06" db="EMBL/GenBank/DDBJ databases">
        <title>Genomic of Agaribacillus aureum.</title>
        <authorList>
            <person name="Wang G."/>
        </authorList>
    </citation>
    <scope>NUCLEOTIDE SEQUENCE</scope>
    <source>
        <strain evidence="4">BMA12</strain>
    </source>
</reference>
<protein>
    <submittedName>
        <fullName evidence="4">TetR/AcrR family transcriptional regulator</fullName>
    </submittedName>
</protein>
<name>A0ABT8L3I6_9BACT</name>
<dbReference type="InterPro" id="IPR009057">
    <property type="entry name" value="Homeodomain-like_sf"/>
</dbReference>
<accession>A0ABT8L3I6</accession>
<gene>
    <name evidence="4" type="ORF">QQ020_09675</name>
</gene>
<proteinExistence type="predicted"/>
<dbReference type="PROSITE" id="PS50977">
    <property type="entry name" value="HTH_TETR_2"/>
    <property type="match status" value="1"/>
</dbReference>
<dbReference type="Pfam" id="PF00440">
    <property type="entry name" value="TetR_N"/>
    <property type="match status" value="1"/>
</dbReference>
<dbReference type="RefSeq" id="WP_346757638.1">
    <property type="nucleotide sequence ID" value="NZ_JAUJEB010000001.1"/>
</dbReference>
<dbReference type="EMBL" id="JAUJEB010000001">
    <property type="protein sequence ID" value="MDN5212319.1"/>
    <property type="molecule type" value="Genomic_DNA"/>
</dbReference>